<proteinExistence type="predicted"/>
<accession>A0A1C3KGN0</accession>
<dbReference type="InterPro" id="IPR008780">
    <property type="entry name" value="Plasmodium_Vir"/>
</dbReference>
<dbReference type="Proteomes" id="UP000243200">
    <property type="component" value="Unassembled WGS sequence"/>
</dbReference>
<dbReference type="Pfam" id="PF05795">
    <property type="entry name" value="Plasmodium_Vir"/>
    <property type="match status" value="1"/>
</dbReference>
<evidence type="ECO:0000313" key="3">
    <source>
        <dbReference type="Proteomes" id="UP000243200"/>
    </source>
</evidence>
<sequence>MTTVKKGDIPSNKHFEKLKKSIKFDDIIRYIKKVGNSSMIEGWINTYSGYLENYLKDNVDEWKKSDTKKRCDDLNYILDIIVDSLEQIKLDNSIRYIHDINTYSRGILNKYGSLNCYRNMHGNFNRIEYFKKRFSLLCDDVDYVITNIDSINKSPDCNTIISDIFTRKNKLLDVLNKTKPQHRSIFNFNKKCKNKIKQIFIKRDCNLVRARAHTAQDGGAIRIEENALPEGKMNSLENSQSEERLDRVQGEEEDALELSDPGSMELLQRELEEMEMSPHTKTSVAAGTFVGVSLISLFLYKTTPIGSWLRSRVMSSTENNYSMFNEETDNSLSNGIDPLQLNMDNYEYQMSYHAEVGL</sequence>
<feature type="region of interest" description="Disordered" evidence="1">
    <location>
        <begin position="228"/>
        <end position="258"/>
    </location>
</feature>
<dbReference type="OrthoDB" id="386064at2759"/>
<dbReference type="VEuPathDB" id="PlasmoDB:PocGH01_00213400"/>
<organism evidence="2 3">
    <name type="scientific">Plasmodium ovale</name>
    <name type="common">malaria parasite P. ovale</name>
    <dbReference type="NCBI Taxonomy" id="36330"/>
    <lineage>
        <taxon>Eukaryota</taxon>
        <taxon>Sar</taxon>
        <taxon>Alveolata</taxon>
        <taxon>Apicomplexa</taxon>
        <taxon>Aconoidasida</taxon>
        <taxon>Haemosporida</taxon>
        <taxon>Plasmodiidae</taxon>
        <taxon>Plasmodium</taxon>
        <taxon>Plasmodium (Plasmodium)</taxon>
    </lineage>
</organism>
<protein>
    <submittedName>
        <fullName evidence="2">PIR protein</fullName>
    </submittedName>
</protein>
<dbReference type="AlphaFoldDB" id="A0A1C3KGN0"/>
<dbReference type="EMBL" id="FLRJ01000173">
    <property type="protein sequence ID" value="SBT72879.1"/>
    <property type="molecule type" value="Genomic_DNA"/>
</dbReference>
<evidence type="ECO:0000256" key="1">
    <source>
        <dbReference type="SAM" id="MobiDB-lite"/>
    </source>
</evidence>
<gene>
    <name evidence="2" type="primary">PowCR01_000007000</name>
    <name evidence="2" type="ORF">POWCR01_000007000</name>
</gene>
<reference evidence="2 3" key="1">
    <citation type="submission" date="2016-06" db="EMBL/GenBank/DDBJ databases">
        <authorList>
            <consortium name="Pathogen Informatics"/>
        </authorList>
    </citation>
    <scope>NUCLEOTIDE SEQUENCE [LARGE SCALE GENOMIC DNA]</scope>
</reference>
<feature type="compositionally biased region" description="Basic and acidic residues" evidence="1">
    <location>
        <begin position="241"/>
        <end position="250"/>
    </location>
</feature>
<evidence type="ECO:0000313" key="2">
    <source>
        <dbReference type="EMBL" id="SBT72879.1"/>
    </source>
</evidence>
<name>A0A1C3KGN0_PLAOA</name>
<dbReference type="VEuPathDB" id="PlasmoDB:POWCR01_000007000"/>